<comment type="subcellular location">
    <subcellularLocation>
        <location evidence="2 11">Cytoplasm</location>
    </subcellularLocation>
</comment>
<keyword evidence="7 11" id="KW-0808">Transferase</keyword>
<evidence type="ECO:0000256" key="10">
    <source>
        <dbReference type="ARBA" id="ARBA00057572"/>
    </source>
</evidence>
<dbReference type="FunFam" id="3.40.640.10:FF:000001">
    <property type="entry name" value="Serine hydroxymethyltransferase"/>
    <property type="match status" value="1"/>
</dbReference>
<comment type="cofactor">
    <cofactor evidence="1 11 12">
        <name>pyridoxal 5'-phosphate</name>
        <dbReference type="ChEBI" id="CHEBI:597326"/>
    </cofactor>
</comment>
<dbReference type="STRING" id="313368.SAMN04488012_10655"/>
<feature type="domain" description="Serine hydroxymethyltransferase-like" evidence="13">
    <location>
        <begin position="17"/>
        <end position="392"/>
    </location>
</feature>
<dbReference type="AlphaFoldDB" id="A0A1M6HL43"/>
<evidence type="ECO:0000313" key="15">
    <source>
        <dbReference type="Proteomes" id="UP000184040"/>
    </source>
</evidence>
<dbReference type="UniPathway" id="UPA00288">
    <property type="reaction ID" value="UER01023"/>
</dbReference>
<sequence>MNAPHRDEGFFTKSIGETDPELARAMDQELGRQRHEIELIASENIVSRAVMEAQGSVLTNKYAEGYPGRRYYGGCQFVDIAENLAIDRACKLFNCGFANVQPNSGSQANQGVFSALLQPGDTILGMSLDAGGHLTHGARPNQSGKWFNAVQYGVRREDLTLDYDQVQQLATEHQPKMIIAGGSAIPRIIDFARMREIADSVGAYLLVDMAHFAGLVASGDYPSPFPHAHVATTTTHKTLRGPRGGMILTDDEALAKKFNSAIFPGIQGGPLMHVIAAKAVAFGEALLPGFKTYQGQVIRNAQALADQLIKGGLDIVTGGTDTHVMLVDLRPKGVKGNATEKALGRAHITCNKNGIPFDDEKPTITSGIRLGSPAGTTRGFGEPEFRQIADWIVRVVDGLAANGEDGNGAVEAAVKDEVEALCQRFPIYPDL</sequence>
<dbReference type="GO" id="GO:0032259">
    <property type="term" value="P:methylation"/>
    <property type="evidence" value="ECO:0007669"/>
    <property type="project" value="UniProtKB-KW"/>
</dbReference>
<dbReference type="PANTHER" id="PTHR11680">
    <property type="entry name" value="SERINE HYDROXYMETHYLTRANSFERASE"/>
    <property type="match status" value="1"/>
</dbReference>
<evidence type="ECO:0000256" key="7">
    <source>
        <dbReference type="ARBA" id="ARBA00022679"/>
    </source>
</evidence>
<dbReference type="CDD" id="cd00378">
    <property type="entry name" value="SHMT"/>
    <property type="match status" value="1"/>
</dbReference>
<comment type="function">
    <text evidence="11">Catalyzes the reversible interconversion of serine and glycine with tetrahydrofolate (THF) serving as the one-carbon carrier. This reaction serves as the major source of one-carbon groups required for the biosynthesis of purines, thymidylate, methionine, and other important biomolecules. Also exhibits THF-independent aldolase activity toward beta-hydroxyamino acids, producing glycine and aldehydes, via a retro-aldol mechanism.</text>
</comment>
<comment type="caution">
    <text evidence="11">Lacks conserved residue(s) required for the propagation of feature annotation.</text>
</comment>
<gene>
    <name evidence="11" type="primary">glyA</name>
    <name evidence="14" type="ORF">SAMN04488012_10655</name>
</gene>
<evidence type="ECO:0000256" key="3">
    <source>
        <dbReference type="ARBA" id="ARBA00006376"/>
    </source>
</evidence>
<comment type="catalytic activity">
    <reaction evidence="11">
        <text>(6R)-5,10-methylene-5,6,7,8-tetrahydrofolate + glycine + H2O = (6S)-5,6,7,8-tetrahydrofolate + L-serine</text>
        <dbReference type="Rhea" id="RHEA:15481"/>
        <dbReference type="ChEBI" id="CHEBI:15377"/>
        <dbReference type="ChEBI" id="CHEBI:15636"/>
        <dbReference type="ChEBI" id="CHEBI:33384"/>
        <dbReference type="ChEBI" id="CHEBI:57305"/>
        <dbReference type="ChEBI" id="CHEBI:57453"/>
        <dbReference type="EC" id="2.1.2.1"/>
    </reaction>
</comment>
<dbReference type="PANTHER" id="PTHR11680:SF35">
    <property type="entry name" value="SERINE HYDROXYMETHYLTRANSFERASE 1"/>
    <property type="match status" value="1"/>
</dbReference>
<feature type="modified residue" description="N6-(pyridoxal phosphate)lysine" evidence="11 12">
    <location>
        <position position="237"/>
    </location>
</feature>
<feature type="binding site" evidence="11">
    <location>
        <begin position="132"/>
        <end position="134"/>
    </location>
    <ligand>
        <name>(6S)-5,6,7,8-tetrahydrofolate</name>
        <dbReference type="ChEBI" id="CHEBI:57453"/>
    </ligand>
</feature>
<evidence type="ECO:0000256" key="6">
    <source>
        <dbReference type="ARBA" id="ARBA00022563"/>
    </source>
</evidence>
<dbReference type="Pfam" id="PF00464">
    <property type="entry name" value="SHMT"/>
    <property type="match status" value="1"/>
</dbReference>
<keyword evidence="14" id="KW-0489">Methyltransferase</keyword>
<dbReference type="NCBIfam" id="NF000586">
    <property type="entry name" value="PRK00011.1"/>
    <property type="match status" value="1"/>
</dbReference>
<dbReference type="InterPro" id="IPR019798">
    <property type="entry name" value="Ser_HO-MeTrfase_PLP_BS"/>
</dbReference>
<organism evidence="14 15">
    <name type="scientific">Palleronia salina</name>
    <dbReference type="NCBI Taxonomy" id="313368"/>
    <lineage>
        <taxon>Bacteria</taxon>
        <taxon>Pseudomonadati</taxon>
        <taxon>Pseudomonadota</taxon>
        <taxon>Alphaproteobacteria</taxon>
        <taxon>Rhodobacterales</taxon>
        <taxon>Roseobacteraceae</taxon>
        <taxon>Palleronia</taxon>
    </lineage>
</organism>
<keyword evidence="6 11" id="KW-0554">One-carbon metabolism</keyword>
<protein>
    <recommendedName>
        <fullName evidence="11">Serine hydroxymethyltransferase</fullName>
        <shortName evidence="11">SHMT</shortName>
        <shortName evidence="11">Serine methylase</shortName>
        <ecNumber evidence="11">2.1.2.1</ecNumber>
    </recommendedName>
</protein>
<name>A0A1M6HL43_9RHOB</name>
<feature type="binding site" evidence="11">
    <location>
        <position position="252"/>
    </location>
    <ligand>
        <name>(6S)-5,6,7,8-tetrahydrofolate</name>
        <dbReference type="ChEBI" id="CHEBI:57453"/>
    </ligand>
</feature>
<dbReference type="SUPFAM" id="SSF53383">
    <property type="entry name" value="PLP-dependent transferases"/>
    <property type="match status" value="1"/>
</dbReference>
<comment type="function">
    <text evidence="10">Catalyzes the reversible interconversion of alpha-methyl-L-serine to D-alanine with tetrahydrofolate (THF) serving as the one-carbon carrier. Cannot use alpha-methyl-D-serine, L-serine, D-serine or L-alanine.</text>
</comment>
<comment type="pathway">
    <text evidence="11">One-carbon metabolism; tetrahydrofolate interconversion.</text>
</comment>
<evidence type="ECO:0000256" key="2">
    <source>
        <dbReference type="ARBA" id="ARBA00004496"/>
    </source>
</evidence>
<keyword evidence="8 11" id="KW-0663">Pyridoxal phosphate</keyword>
<dbReference type="InterPro" id="IPR015421">
    <property type="entry name" value="PyrdxlP-dep_Trfase_major"/>
</dbReference>
<dbReference type="EC" id="2.1.2.1" evidence="11"/>
<dbReference type="GO" id="GO:0050413">
    <property type="term" value="F:D-alanine 2-hydroxymethyltransferase activity"/>
    <property type="evidence" value="ECO:0007669"/>
    <property type="project" value="UniProtKB-EC"/>
</dbReference>
<comment type="catalytic activity">
    <reaction evidence="9">
        <text>(6R)-5,10-methylene-5,6,7,8-tetrahydrofolate + D-alanine + H2O = 2-methylserine + (6S)-5,6,7,8-tetrahydrofolate</text>
        <dbReference type="Rhea" id="RHEA:10064"/>
        <dbReference type="ChEBI" id="CHEBI:15377"/>
        <dbReference type="ChEBI" id="CHEBI:15636"/>
        <dbReference type="ChEBI" id="CHEBI:57416"/>
        <dbReference type="ChEBI" id="CHEBI:57453"/>
        <dbReference type="ChEBI" id="CHEBI:58275"/>
        <dbReference type="EC" id="2.1.2.7"/>
    </reaction>
</comment>
<keyword evidence="11" id="KW-0028">Amino-acid biosynthesis</keyword>
<dbReference type="GO" id="GO:0030170">
    <property type="term" value="F:pyridoxal phosphate binding"/>
    <property type="evidence" value="ECO:0007669"/>
    <property type="project" value="UniProtKB-UniRule"/>
</dbReference>
<dbReference type="RefSeq" id="WP_073128687.1">
    <property type="nucleotide sequence ID" value="NZ_FQZA01000006.1"/>
</dbReference>
<dbReference type="GO" id="GO:0008168">
    <property type="term" value="F:methyltransferase activity"/>
    <property type="evidence" value="ECO:0007669"/>
    <property type="project" value="UniProtKB-KW"/>
</dbReference>
<evidence type="ECO:0000256" key="4">
    <source>
        <dbReference type="ARBA" id="ARBA00011738"/>
    </source>
</evidence>
<proteinExistence type="inferred from homology"/>
<dbReference type="GO" id="GO:0004372">
    <property type="term" value="F:glycine hydroxymethyltransferase activity"/>
    <property type="evidence" value="ECO:0007669"/>
    <property type="project" value="UniProtKB-UniRule"/>
</dbReference>
<dbReference type="InterPro" id="IPR015424">
    <property type="entry name" value="PyrdxlP-dep_Trfase"/>
</dbReference>
<evidence type="ECO:0000256" key="12">
    <source>
        <dbReference type="PIRSR" id="PIRSR000412-50"/>
    </source>
</evidence>
<dbReference type="HAMAP" id="MF_00051">
    <property type="entry name" value="SHMT"/>
    <property type="match status" value="1"/>
</dbReference>
<comment type="subunit">
    <text evidence="4 11">Homodimer.</text>
</comment>
<evidence type="ECO:0000256" key="9">
    <source>
        <dbReference type="ARBA" id="ARBA00051216"/>
    </source>
</evidence>
<comment type="similarity">
    <text evidence="3 11">Belongs to the SHMT family.</text>
</comment>
<dbReference type="GO" id="GO:0019264">
    <property type="term" value="P:glycine biosynthetic process from serine"/>
    <property type="evidence" value="ECO:0007669"/>
    <property type="project" value="UniProtKB-UniRule"/>
</dbReference>
<dbReference type="Gene3D" id="3.90.1150.10">
    <property type="entry name" value="Aspartate Aminotransferase, domain 1"/>
    <property type="match status" value="1"/>
</dbReference>
<dbReference type="Proteomes" id="UP000184040">
    <property type="component" value="Unassembled WGS sequence"/>
</dbReference>
<feature type="binding site" evidence="11">
    <location>
        <position position="128"/>
    </location>
    <ligand>
        <name>(6S)-5,6,7,8-tetrahydrofolate</name>
        <dbReference type="ChEBI" id="CHEBI:57453"/>
    </ligand>
</feature>
<dbReference type="PROSITE" id="PS00096">
    <property type="entry name" value="SHMT"/>
    <property type="match status" value="1"/>
</dbReference>
<accession>A0A1M6HL43</accession>
<keyword evidence="5 11" id="KW-0963">Cytoplasm</keyword>
<dbReference type="UniPathway" id="UPA00193"/>
<dbReference type="EMBL" id="FQZA01000006">
    <property type="protein sequence ID" value="SHJ22892.1"/>
    <property type="molecule type" value="Genomic_DNA"/>
</dbReference>
<dbReference type="GO" id="GO:0005829">
    <property type="term" value="C:cytosol"/>
    <property type="evidence" value="ECO:0007669"/>
    <property type="project" value="TreeGrafter"/>
</dbReference>
<evidence type="ECO:0000256" key="8">
    <source>
        <dbReference type="ARBA" id="ARBA00022898"/>
    </source>
</evidence>
<dbReference type="InterPro" id="IPR001085">
    <property type="entry name" value="Ser_HO-MeTrfase"/>
</dbReference>
<dbReference type="InterPro" id="IPR039429">
    <property type="entry name" value="SHMT-like_dom"/>
</dbReference>
<feature type="site" description="Plays an important role in substrate specificity" evidence="11">
    <location>
        <position position="236"/>
    </location>
</feature>
<keyword evidence="15" id="KW-1185">Reference proteome</keyword>
<reference evidence="14 15" key="1">
    <citation type="submission" date="2016-11" db="EMBL/GenBank/DDBJ databases">
        <authorList>
            <person name="Jaros S."/>
            <person name="Januszkiewicz K."/>
            <person name="Wedrychowicz H."/>
        </authorList>
    </citation>
    <scope>NUCLEOTIDE SEQUENCE [LARGE SCALE GENOMIC DNA]</scope>
    <source>
        <strain evidence="14 15">DSM 26892</strain>
    </source>
</reference>
<dbReference type="PIRSF" id="PIRSF000412">
    <property type="entry name" value="SHMT"/>
    <property type="match status" value="1"/>
</dbReference>
<dbReference type="InterPro" id="IPR049943">
    <property type="entry name" value="Ser_HO-MeTrfase-like"/>
</dbReference>
<evidence type="ECO:0000259" key="13">
    <source>
        <dbReference type="Pfam" id="PF00464"/>
    </source>
</evidence>
<evidence type="ECO:0000313" key="14">
    <source>
        <dbReference type="EMBL" id="SHJ22892.1"/>
    </source>
</evidence>
<comment type="pathway">
    <text evidence="11">Amino-acid biosynthesis; glycine biosynthesis; glycine from L-serine: step 1/1.</text>
</comment>
<dbReference type="Gene3D" id="3.40.640.10">
    <property type="entry name" value="Type I PLP-dependent aspartate aminotransferase-like (Major domain)"/>
    <property type="match status" value="1"/>
</dbReference>
<evidence type="ECO:0000256" key="5">
    <source>
        <dbReference type="ARBA" id="ARBA00022490"/>
    </source>
</evidence>
<dbReference type="GO" id="GO:0035999">
    <property type="term" value="P:tetrahydrofolate interconversion"/>
    <property type="evidence" value="ECO:0007669"/>
    <property type="project" value="UniProtKB-UniRule"/>
</dbReference>
<evidence type="ECO:0000256" key="11">
    <source>
        <dbReference type="HAMAP-Rule" id="MF_00051"/>
    </source>
</evidence>
<dbReference type="InterPro" id="IPR015422">
    <property type="entry name" value="PyrdxlP-dep_Trfase_small"/>
</dbReference>
<evidence type="ECO:0000256" key="1">
    <source>
        <dbReference type="ARBA" id="ARBA00001933"/>
    </source>
</evidence>